<feature type="signal peptide" evidence="5">
    <location>
        <begin position="1"/>
        <end position="28"/>
    </location>
</feature>
<dbReference type="SUPFAM" id="SSF53807">
    <property type="entry name" value="Helical backbone' metal receptor"/>
    <property type="match status" value="1"/>
</dbReference>
<dbReference type="Proteomes" id="UP000230886">
    <property type="component" value="Unassembled WGS sequence"/>
</dbReference>
<accession>A0A2A5J506</accession>
<evidence type="ECO:0000259" key="6">
    <source>
        <dbReference type="PROSITE" id="PS50983"/>
    </source>
</evidence>
<dbReference type="EMBL" id="NOVD01000038">
    <property type="protein sequence ID" value="PCK24061.1"/>
    <property type="molecule type" value="Genomic_DNA"/>
</dbReference>
<evidence type="ECO:0000256" key="2">
    <source>
        <dbReference type="ARBA" id="ARBA00008814"/>
    </source>
</evidence>
<evidence type="ECO:0000313" key="7">
    <source>
        <dbReference type="EMBL" id="PCK24061.1"/>
    </source>
</evidence>
<feature type="chain" id="PRO_5039421899" description="Fe/B12 periplasmic-binding domain-containing protein" evidence="5">
    <location>
        <begin position="29"/>
        <end position="336"/>
    </location>
</feature>
<comment type="caution">
    <text evidence="7">The sequence shown here is derived from an EMBL/GenBank/DDBJ whole genome shotgun (WGS) entry which is preliminary data.</text>
</comment>
<dbReference type="Gene3D" id="3.40.50.1980">
    <property type="entry name" value="Nitrogenase molybdenum iron protein domain"/>
    <property type="match status" value="2"/>
</dbReference>
<dbReference type="PANTHER" id="PTHR30532:SF1">
    <property type="entry name" value="IRON(3+)-HYDROXAMATE-BINDING PROTEIN FHUD"/>
    <property type="match status" value="1"/>
</dbReference>
<comment type="similarity">
    <text evidence="2">Belongs to the bacterial solute-binding protein 8 family.</text>
</comment>
<dbReference type="PROSITE" id="PS50983">
    <property type="entry name" value="FE_B12_PBP"/>
    <property type="match status" value="1"/>
</dbReference>
<evidence type="ECO:0000313" key="8">
    <source>
        <dbReference type="Proteomes" id="UP000230886"/>
    </source>
</evidence>
<dbReference type="GO" id="GO:1901678">
    <property type="term" value="P:iron coordination entity transport"/>
    <property type="evidence" value="ECO:0007669"/>
    <property type="project" value="UniProtKB-ARBA"/>
</dbReference>
<organism evidence="7 8">
    <name type="scientific">Rhodococcus qingshengii</name>
    <dbReference type="NCBI Taxonomy" id="334542"/>
    <lineage>
        <taxon>Bacteria</taxon>
        <taxon>Bacillati</taxon>
        <taxon>Actinomycetota</taxon>
        <taxon>Actinomycetes</taxon>
        <taxon>Mycobacteriales</taxon>
        <taxon>Nocardiaceae</taxon>
        <taxon>Rhodococcus</taxon>
        <taxon>Rhodococcus erythropolis group</taxon>
    </lineage>
</organism>
<reference evidence="7 8" key="1">
    <citation type="submission" date="2017-07" db="EMBL/GenBank/DDBJ databases">
        <title>Draft sequence of Rhodococcus enclensis 23b-28.</title>
        <authorList>
            <person name="Besaury L."/>
            <person name="Sancelme M."/>
            <person name="Amato P."/>
            <person name="Lallement A."/>
            <person name="Delort A.-M."/>
        </authorList>
    </citation>
    <scope>NUCLEOTIDE SEQUENCE [LARGE SCALE GENOMIC DNA]</scope>
    <source>
        <strain evidence="7 8">23b-28</strain>
    </source>
</reference>
<dbReference type="PROSITE" id="PS51257">
    <property type="entry name" value="PROKAR_LIPOPROTEIN"/>
    <property type="match status" value="1"/>
</dbReference>
<comment type="subcellular location">
    <subcellularLocation>
        <location evidence="1">Cell envelope</location>
    </subcellularLocation>
</comment>
<dbReference type="Pfam" id="PF01497">
    <property type="entry name" value="Peripla_BP_2"/>
    <property type="match status" value="1"/>
</dbReference>
<dbReference type="InterPro" id="IPR051313">
    <property type="entry name" value="Bact_iron-sidero_bind"/>
</dbReference>
<keyword evidence="3" id="KW-0813">Transport</keyword>
<dbReference type="AlphaFoldDB" id="A0A2A5J506"/>
<keyword evidence="4 5" id="KW-0732">Signal</keyword>
<dbReference type="PANTHER" id="PTHR30532">
    <property type="entry name" value="IRON III DICITRATE-BINDING PERIPLASMIC PROTEIN"/>
    <property type="match status" value="1"/>
</dbReference>
<sequence length="336" mass="34873">MSSRPSPSQRLHRGCVMLILLTFTLACTACTSPSRPQNGDSASVDATARTVVHSRGTTTVASVPERIVALSSSWADTVIAFGRTPVGVGSIAGISSTGGHFPWQGDYASTSVTLTLLGAPAYEQIAALAPDLILADYSARDAAVYNALSAIAPTIAPLASTGYVDPWRTQVSILGQIFNETDRAERLITDTDNAIADVARRHPNLAGRTFLIATARPGTIGLIASDTDPAASLFVELGMHMDSEIVAQPNEATRTNIAVENALPMMGADLLLIQGQAALLKASIPGWGNLPAVRSGAVAPIDGPLSAALSDPSVLAIAYLLRALEPQLRQVGSAAL</sequence>
<evidence type="ECO:0000256" key="3">
    <source>
        <dbReference type="ARBA" id="ARBA00022448"/>
    </source>
</evidence>
<evidence type="ECO:0000256" key="1">
    <source>
        <dbReference type="ARBA" id="ARBA00004196"/>
    </source>
</evidence>
<protein>
    <recommendedName>
        <fullName evidence="6">Fe/B12 periplasmic-binding domain-containing protein</fullName>
    </recommendedName>
</protein>
<dbReference type="GO" id="GO:0030288">
    <property type="term" value="C:outer membrane-bounded periplasmic space"/>
    <property type="evidence" value="ECO:0007669"/>
    <property type="project" value="TreeGrafter"/>
</dbReference>
<evidence type="ECO:0000256" key="5">
    <source>
        <dbReference type="SAM" id="SignalP"/>
    </source>
</evidence>
<name>A0A2A5J506_RHOSG</name>
<proteinExistence type="inferred from homology"/>
<evidence type="ECO:0000256" key="4">
    <source>
        <dbReference type="ARBA" id="ARBA00022729"/>
    </source>
</evidence>
<feature type="domain" description="Fe/B12 periplasmic-binding" evidence="6">
    <location>
        <begin position="66"/>
        <end position="332"/>
    </location>
</feature>
<dbReference type="InterPro" id="IPR002491">
    <property type="entry name" value="ABC_transptr_periplasmic_BD"/>
</dbReference>
<gene>
    <name evidence="7" type="ORF">CHR55_27845</name>
</gene>